<evidence type="ECO:0000313" key="1">
    <source>
        <dbReference type="EMBL" id="CAH1224600.1"/>
    </source>
</evidence>
<name>A0ABN8H1X5_9BACL</name>
<dbReference type="SFLD" id="SFLDG01135">
    <property type="entry name" value="C1.5.6:_HAD__Beta-PGM__Phospha"/>
    <property type="match status" value="1"/>
</dbReference>
<protein>
    <submittedName>
        <fullName evidence="1">Pyrophosphatase PpaX</fullName>
        <ecNumber evidence="1">3.6.1.1</ecNumber>
    </submittedName>
</protein>
<evidence type="ECO:0000313" key="2">
    <source>
        <dbReference type="Proteomes" id="UP000838686"/>
    </source>
</evidence>
<keyword evidence="1" id="KW-0378">Hydrolase</keyword>
<sequence length="225" mass="24857">MTTDIRTILFDLDGTILDTNELIIESFIQSLQHVVPAPFGREHIIPSMGQPLAAQIQLFTGQEEVSHLVAAYREINLRLHDDYVKPFPGVQEVLARLHGHGIQIGIVTTKMRLSTERGLRYAGLYDYIMPRGIVTLDDVMNPKPHPEPVRMAVEALGADPAATLMVGDSVVDIEAAEAAGVASVGVAWSLKGEKTLRESGARHIIHDMRDLYAFVGLERESLEKR</sequence>
<dbReference type="PANTHER" id="PTHR43434:SF26">
    <property type="entry name" value="PYROPHOSPHATASE PPAX"/>
    <property type="match status" value="1"/>
</dbReference>
<dbReference type="GO" id="GO:0004427">
    <property type="term" value="F:inorganic diphosphate phosphatase activity"/>
    <property type="evidence" value="ECO:0007669"/>
    <property type="project" value="UniProtKB-EC"/>
</dbReference>
<dbReference type="InterPro" id="IPR050155">
    <property type="entry name" value="HAD-like_hydrolase_sf"/>
</dbReference>
<dbReference type="RefSeq" id="WP_236347160.1">
    <property type="nucleotide sequence ID" value="NZ_CAKMMF010000047.1"/>
</dbReference>
<dbReference type="InterPro" id="IPR023214">
    <property type="entry name" value="HAD_sf"/>
</dbReference>
<dbReference type="Proteomes" id="UP000838686">
    <property type="component" value="Unassembled WGS sequence"/>
</dbReference>
<dbReference type="SFLD" id="SFLDG01129">
    <property type="entry name" value="C1.5:_HAD__Beta-PGM__Phosphata"/>
    <property type="match status" value="1"/>
</dbReference>
<dbReference type="NCBIfam" id="TIGR01549">
    <property type="entry name" value="HAD-SF-IA-v1"/>
    <property type="match status" value="1"/>
</dbReference>
<dbReference type="Gene3D" id="3.40.50.1000">
    <property type="entry name" value="HAD superfamily/HAD-like"/>
    <property type="match status" value="1"/>
</dbReference>
<dbReference type="PANTHER" id="PTHR43434">
    <property type="entry name" value="PHOSPHOGLYCOLATE PHOSPHATASE"/>
    <property type="match status" value="1"/>
</dbReference>
<reference evidence="1" key="1">
    <citation type="submission" date="2022-01" db="EMBL/GenBank/DDBJ databases">
        <authorList>
            <person name="Criscuolo A."/>
        </authorList>
    </citation>
    <scope>NUCLEOTIDE SEQUENCE</scope>
    <source>
        <strain evidence="1">CIP111893</strain>
    </source>
</reference>
<dbReference type="InterPro" id="IPR036412">
    <property type="entry name" value="HAD-like_sf"/>
</dbReference>
<dbReference type="Gene3D" id="1.10.150.240">
    <property type="entry name" value="Putative phosphatase, domain 2"/>
    <property type="match status" value="1"/>
</dbReference>
<dbReference type="SFLD" id="SFLDS00003">
    <property type="entry name" value="Haloacid_Dehalogenase"/>
    <property type="match status" value="1"/>
</dbReference>
<gene>
    <name evidence="1" type="primary">ppaX_4</name>
    <name evidence="1" type="ORF">PAECIP111893_05152</name>
</gene>
<comment type="caution">
    <text evidence="1">The sequence shown here is derived from an EMBL/GenBank/DDBJ whole genome shotgun (WGS) entry which is preliminary data.</text>
</comment>
<dbReference type="PRINTS" id="PR00413">
    <property type="entry name" value="HADHALOGNASE"/>
</dbReference>
<dbReference type="Pfam" id="PF13419">
    <property type="entry name" value="HAD_2"/>
    <property type="match status" value="1"/>
</dbReference>
<dbReference type="InterPro" id="IPR006439">
    <property type="entry name" value="HAD-SF_hydro_IA"/>
</dbReference>
<proteinExistence type="predicted"/>
<keyword evidence="2" id="KW-1185">Reference proteome</keyword>
<dbReference type="InterPro" id="IPR023198">
    <property type="entry name" value="PGP-like_dom2"/>
</dbReference>
<accession>A0ABN8H1X5</accession>
<dbReference type="EMBL" id="CAKMMF010000047">
    <property type="protein sequence ID" value="CAH1224600.1"/>
    <property type="molecule type" value="Genomic_DNA"/>
</dbReference>
<organism evidence="1 2">
    <name type="scientific">Paenibacillus plantiphilus</name>
    <dbReference type="NCBI Taxonomy" id="2905650"/>
    <lineage>
        <taxon>Bacteria</taxon>
        <taxon>Bacillati</taxon>
        <taxon>Bacillota</taxon>
        <taxon>Bacilli</taxon>
        <taxon>Bacillales</taxon>
        <taxon>Paenibacillaceae</taxon>
        <taxon>Paenibacillus</taxon>
    </lineage>
</organism>
<dbReference type="EC" id="3.6.1.1" evidence="1"/>
<dbReference type="SUPFAM" id="SSF56784">
    <property type="entry name" value="HAD-like"/>
    <property type="match status" value="1"/>
</dbReference>
<dbReference type="InterPro" id="IPR041492">
    <property type="entry name" value="HAD_2"/>
</dbReference>
<dbReference type="NCBIfam" id="TIGR01509">
    <property type="entry name" value="HAD-SF-IA-v3"/>
    <property type="match status" value="1"/>
</dbReference>